<dbReference type="AlphaFoldDB" id="A0AAV6W9B0"/>
<evidence type="ECO:0000256" key="4">
    <source>
        <dbReference type="SAM" id="SignalP"/>
    </source>
</evidence>
<protein>
    <recommendedName>
        <fullName evidence="7">GDSL esterase/lipase</fullName>
    </recommendedName>
</protein>
<name>A0AAV6W9B0_9LAMI</name>
<evidence type="ECO:0000256" key="2">
    <source>
        <dbReference type="ARBA" id="ARBA00022801"/>
    </source>
</evidence>
<gene>
    <name evidence="5" type="ORF">BUALT_Bualt19G0129200</name>
</gene>
<evidence type="ECO:0000313" key="5">
    <source>
        <dbReference type="EMBL" id="KAG8364441.1"/>
    </source>
</evidence>
<evidence type="ECO:0000256" key="1">
    <source>
        <dbReference type="ARBA" id="ARBA00008668"/>
    </source>
</evidence>
<dbReference type="SUPFAM" id="SSF52266">
    <property type="entry name" value="SGNH hydrolase"/>
    <property type="match status" value="1"/>
</dbReference>
<comment type="similarity">
    <text evidence="1">Belongs to the 'GDSL' lipolytic enzyme family.</text>
</comment>
<dbReference type="InterPro" id="IPR036514">
    <property type="entry name" value="SGNH_hydro_sf"/>
</dbReference>
<proteinExistence type="inferred from homology"/>
<dbReference type="EMBL" id="WHWC01000019">
    <property type="protein sequence ID" value="KAG8364441.1"/>
    <property type="molecule type" value="Genomic_DNA"/>
</dbReference>
<dbReference type="PANTHER" id="PTHR45648">
    <property type="entry name" value="GDSL LIPASE/ACYLHYDROLASE FAMILY PROTEIN (AFU_ORTHOLOGUE AFUA_4G14700)"/>
    <property type="match status" value="1"/>
</dbReference>
<keyword evidence="4" id="KW-0732">Signal</keyword>
<accession>A0AAV6W9B0</accession>
<dbReference type="Gene3D" id="3.40.50.1110">
    <property type="entry name" value="SGNH hydrolase"/>
    <property type="match status" value="1"/>
</dbReference>
<dbReference type="Proteomes" id="UP000826271">
    <property type="component" value="Unassembled WGS sequence"/>
</dbReference>
<dbReference type="InterPro" id="IPR035669">
    <property type="entry name" value="SGNH_plant_lipase-like"/>
</dbReference>
<dbReference type="GO" id="GO:0016788">
    <property type="term" value="F:hydrolase activity, acting on ester bonds"/>
    <property type="evidence" value="ECO:0007669"/>
    <property type="project" value="InterPro"/>
</dbReference>
<feature type="chain" id="PRO_5043675399" description="GDSL esterase/lipase" evidence="4">
    <location>
        <begin position="27"/>
        <end position="368"/>
    </location>
</feature>
<dbReference type="CDD" id="cd01837">
    <property type="entry name" value="SGNH_plant_lipase_like"/>
    <property type="match status" value="1"/>
</dbReference>
<organism evidence="5 6">
    <name type="scientific">Buddleja alternifolia</name>
    <dbReference type="NCBI Taxonomy" id="168488"/>
    <lineage>
        <taxon>Eukaryota</taxon>
        <taxon>Viridiplantae</taxon>
        <taxon>Streptophyta</taxon>
        <taxon>Embryophyta</taxon>
        <taxon>Tracheophyta</taxon>
        <taxon>Spermatophyta</taxon>
        <taxon>Magnoliopsida</taxon>
        <taxon>eudicotyledons</taxon>
        <taxon>Gunneridae</taxon>
        <taxon>Pentapetalae</taxon>
        <taxon>asterids</taxon>
        <taxon>lamiids</taxon>
        <taxon>Lamiales</taxon>
        <taxon>Scrophulariaceae</taxon>
        <taxon>Buddlejeae</taxon>
        <taxon>Buddleja</taxon>
    </lineage>
</organism>
<keyword evidence="3" id="KW-0442">Lipid degradation</keyword>
<evidence type="ECO:0000313" key="6">
    <source>
        <dbReference type="Proteomes" id="UP000826271"/>
    </source>
</evidence>
<evidence type="ECO:0000256" key="3">
    <source>
        <dbReference type="ARBA" id="ARBA00022963"/>
    </source>
</evidence>
<dbReference type="GO" id="GO:0016042">
    <property type="term" value="P:lipid catabolic process"/>
    <property type="evidence" value="ECO:0007669"/>
    <property type="project" value="UniProtKB-KW"/>
</dbReference>
<keyword evidence="6" id="KW-1185">Reference proteome</keyword>
<dbReference type="PANTHER" id="PTHR45648:SF17">
    <property type="entry name" value="GDSL ESTERASE_LIPASE"/>
    <property type="match status" value="1"/>
</dbReference>
<keyword evidence="3" id="KW-0443">Lipid metabolism</keyword>
<reference evidence="5" key="1">
    <citation type="submission" date="2019-10" db="EMBL/GenBank/DDBJ databases">
        <authorList>
            <person name="Zhang R."/>
            <person name="Pan Y."/>
            <person name="Wang J."/>
            <person name="Ma R."/>
            <person name="Yu S."/>
        </authorList>
    </citation>
    <scope>NUCLEOTIDE SEQUENCE</scope>
    <source>
        <strain evidence="5">LA-IB0</strain>
        <tissue evidence="5">Leaf</tissue>
    </source>
</reference>
<evidence type="ECO:0008006" key="7">
    <source>
        <dbReference type="Google" id="ProtNLM"/>
    </source>
</evidence>
<comment type="caution">
    <text evidence="5">The sequence shown here is derived from an EMBL/GenBank/DDBJ whole genome shotgun (WGS) entry which is preliminary data.</text>
</comment>
<feature type="signal peptide" evidence="4">
    <location>
        <begin position="1"/>
        <end position="26"/>
    </location>
</feature>
<dbReference type="InterPro" id="IPR001087">
    <property type="entry name" value="GDSL"/>
</dbReference>
<dbReference type="InterPro" id="IPR051058">
    <property type="entry name" value="GDSL_Est/Lipase"/>
</dbReference>
<keyword evidence="2" id="KW-0378">Hydrolase</keyword>
<sequence length="368" mass="40847">MAMMNIPSMLLCVFIILANNFIPNLAQKTPPVVFILGDSTADVGTNNHLAQGKLKANFPHNGIDFPHSRATGRFSNGFNSADCLAKLFGLKRSPQPFLFLLRLKSHFHKHLFKGVNFASAGAGLLDETNKNLTVVPLSEQINQFTSVHDNFTAIIGPGKTKEILCKSLFFISIGSNDIFDYFQSKTEIPIDKFITILMSTYSKHITTLYELGARKFGIISVPPVGCCPSQRLFQKQLNGSNVCFDPMNEFALVFHSALDTFLHKISSQLPEMKYSLGNMYRMTNDVIKNPKLFEFENVDEACCGHGDLSAAGPCNRTAKLCPDRTKYLFWDLFHPTQKAADLAAHTLYSGPSPIYVSPITFSQLATDD</sequence>
<dbReference type="Pfam" id="PF00657">
    <property type="entry name" value="Lipase_GDSL"/>
    <property type="match status" value="1"/>
</dbReference>